<dbReference type="Proteomes" id="UP000199561">
    <property type="component" value="Unassembled WGS sequence"/>
</dbReference>
<keyword evidence="2" id="KW-1185">Reference proteome</keyword>
<protein>
    <submittedName>
        <fullName evidence="1">Uncharacterized protein</fullName>
    </submittedName>
</protein>
<dbReference type="OrthoDB" id="370375at2"/>
<dbReference type="Pfam" id="PF10861">
    <property type="entry name" value="DUF2784"/>
    <property type="match status" value="1"/>
</dbReference>
<name>A0A1I4R289_9PROT</name>
<reference evidence="1 2" key="1">
    <citation type="submission" date="2016-10" db="EMBL/GenBank/DDBJ databases">
        <authorList>
            <person name="de Groot N.N."/>
        </authorList>
    </citation>
    <scope>NUCLEOTIDE SEQUENCE [LARGE SCALE GENOMIC DNA]</scope>
    <source>
        <strain evidence="1 2">Nm146</strain>
    </source>
</reference>
<evidence type="ECO:0000313" key="2">
    <source>
        <dbReference type="Proteomes" id="UP000199561"/>
    </source>
</evidence>
<dbReference type="STRING" id="52442.SAMN05421880_11740"/>
<proteinExistence type="predicted"/>
<organism evidence="1 2">
    <name type="scientific">Nitrosomonas nitrosa</name>
    <dbReference type="NCBI Taxonomy" id="52442"/>
    <lineage>
        <taxon>Bacteria</taxon>
        <taxon>Pseudomonadati</taxon>
        <taxon>Pseudomonadota</taxon>
        <taxon>Betaproteobacteria</taxon>
        <taxon>Nitrosomonadales</taxon>
        <taxon>Nitrosomonadaceae</taxon>
        <taxon>Nitrosomonas</taxon>
    </lineage>
</organism>
<gene>
    <name evidence="1" type="ORF">SAMN05421880_11740</name>
</gene>
<dbReference type="RefSeq" id="WP_090669487.1">
    <property type="nucleotide sequence ID" value="NZ_FOUF01000017.1"/>
</dbReference>
<dbReference type="AlphaFoldDB" id="A0A1I4R289"/>
<dbReference type="InterPro" id="IPR021218">
    <property type="entry name" value="DUF2784"/>
</dbReference>
<accession>A0A1I4R289</accession>
<dbReference type="EMBL" id="FOUF01000017">
    <property type="protein sequence ID" value="SFM46371.1"/>
    <property type="molecule type" value="Genomic_DNA"/>
</dbReference>
<sequence length="129" mass="15147">MLLADIVLIIHFMFVLFVVGSLPLIWIGAWMHLKFVRNRLFRFAHLAAILFVVGESLLGKVCPLTRWEHELREIESDQSFIQYWLHRVLYYDFPESVLTAIYGLFAMLVILTFKWVPPAIAEKSESKHQ</sequence>
<evidence type="ECO:0000313" key="1">
    <source>
        <dbReference type="EMBL" id="SFM46371.1"/>
    </source>
</evidence>